<name>A0A482XEC2_LAOST</name>
<keyword evidence="2" id="KW-1185">Reference proteome</keyword>
<proteinExistence type="predicted"/>
<dbReference type="AlphaFoldDB" id="A0A482XEC2"/>
<organism evidence="1 2">
    <name type="scientific">Laodelphax striatellus</name>
    <name type="common">Small brown planthopper</name>
    <name type="synonym">Delphax striatella</name>
    <dbReference type="NCBI Taxonomy" id="195883"/>
    <lineage>
        <taxon>Eukaryota</taxon>
        <taxon>Metazoa</taxon>
        <taxon>Ecdysozoa</taxon>
        <taxon>Arthropoda</taxon>
        <taxon>Hexapoda</taxon>
        <taxon>Insecta</taxon>
        <taxon>Pterygota</taxon>
        <taxon>Neoptera</taxon>
        <taxon>Paraneoptera</taxon>
        <taxon>Hemiptera</taxon>
        <taxon>Auchenorrhyncha</taxon>
        <taxon>Fulgoroidea</taxon>
        <taxon>Delphacidae</taxon>
        <taxon>Criomorphinae</taxon>
        <taxon>Laodelphax</taxon>
    </lineage>
</organism>
<comment type="caution">
    <text evidence="1">The sequence shown here is derived from an EMBL/GenBank/DDBJ whole genome shotgun (WGS) entry which is preliminary data.</text>
</comment>
<sequence length="120" mass="13533">MITTRLWSVIEYRNVFIIVEPYQIKATWLSCLSQSLIRRGMGGEATGKRRLRVRVRTQNHPRPPPPHQGGMRALAISRIAAEAEQSFQFSGSRSACSVAILENRQAWIASLLSKKNVDNV</sequence>
<evidence type="ECO:0000313" key="1">
    <source>
        <dbReference type="EMBL" id="RZF43779.1"/>
    </source>
</evidence>
<accession>A0A482XEC2</accession>
<dbReference type="InParanoid" id="A0A482XEC2"/>
<dbReference type="Proteomes" id="UP000291343">
    <property type="component" value="Unassembled WGS sequence"/>
</dbReference>
<evidence type="ECO:0000313" key="2">
    <source>
        <dbReference type="Proteomes" id="UP000291343"/>
    </source>
</evidence>
<reference evidence="1 2" key="1">
    <citation type="journal article" date="2017" name="Gigascience">
        <title>Genome sequence of the small brown planthopper, Laodelphax striatellus.</title>
        <authorList>
            <person name="Zhu J."/>
            <person name="Jiang F."/>
            <person name="Wang X."/>
            <person name="Yang P."/>
            <person name="Bao Y."/>
            <person name="Zhao W."/>
            <person name="Wang W."/>
            <person name="Lu H."/>
            <person name="Wang Q."/>
            <person name="Cui N."/>
            <person name="Li J."/>
            <person name="Chen X."/>
            <person name="Luo L."/>
            <person name="Yu J."/>
            <person name="Kang L."/>
            <person name="Cui F."/>
        </authorList>
    </citation>
    <scope>NUCLEOTIDE SEQUENCE [LARGE SCALE GENOMIC DNA]</scope>
    <source>
        <strain evidence="1">Lst14</strain>
    </source>
</reference>
<gene>
    <name evidence="1" type="ORF">LSTR_LSTR009202</name>
</gene>
<dbReference type="EMBL" id="QKKF02012223">
    <property type="protein sequence ID" value="RZF43779.1"/>
    <property type="molecule type" value="Genomic_DNA"/>
</dbReference>
<protein>
    <submittedName>
        <fullName evidence="1">Uncharacterized protein</fullName>
    </submittedName>
</protein>